<keyword evidence="2" id="KW-1185">Reference proteome</keyword>
<protein>
    <submittedName>
        <fullName evidence="1">Uncharacterized protein</fullName>
    </submittedName>
</protein>
<dbReference type="Proteomes" id="UP001517388">
    <property type="component" value="Unassembled WGS sequence"/>
</dbReference>
<comment type="caution">
    <text evidence="1">The sequence shown here is derived from an EMBL/GenBank/DDBJ whole genome shotgun (WGS) entry which is preliminary data.</text>
</comment>
<dbReference type="EMBL" id="VILF01000009">
    <property type="protein sequence ID" value="MTJ46361.1"/>
    <property type="molecule type" value="Genomic_DNA"/>
</dbReference>
<accession>A0ACC7SDW6</accession>
<name>A0ACC7SDW6_DOLFA</name>
<proteinExistence type="predicted"/>
<organism evidence="1 2">
    <name type="scientific">Dolichospermum flos-aquae UHCC 0037</name>
    <dbReference type="NCBI Taxonomy" id="2590026"/>
    <lineage>
        <taxon>Bacteria</taxon>
        <taxon>Bacillati</taxon>
        <taxon>Cyanobacteriota</taxon>
        <taxon>Cyanophyceae</taxon>
        <taxon>Nostocales</taxon>
        <taxon>Aphanizomenonaceae</taxon>
        <taxon>Dolichospermum</taxon>
    </lineage>
</organism>
<gene>
    <name evidence="1" type="ORF">FJR39_25980</name>
</gene>
<evidence type="ECO:0000313" key="1">
    <source>
        <dbReference type="EMBL" id="MTJ46361.1"/>
    </source>
</evidence>
<sequence>MQTPSNLLFSKFQPQEFNQLCQEISNVFETSPAELAELYKKIHDNFHIDGWPKQFTERNFFKSQDEKFHNDYYQKSPVIAVDLPSLMELKNDSVNKPTIAVIAQDPYGKDLCQDVIVGTPFGLHHKDSREKYPPETVFYFEIIYNLLEELNCKVYLTDAYKIWVGDHTKQKIERRRLRIKDRQRFIQLLKRELNIINPVGLITWGKEAKDAVNQINLGIKHKYFPHPSGSNGAEWKKIIDGRITHENKLKFYKESIKSIKKQWEI</sequence>
<reference evidence="2" key="1">
    <citation type="journal article" date="2020" name="Toxins">
        <title>Phylogenomic Analysis of Secondary Metabolism in the Toxic Cyanobacterial Genera Anabaena, Dolichospermum and Aphanizomenon.</title>
        <authorList>
            <person name="Oesterholm J."/>
            <person name="Popin R.V."/>
            <person name="Fewer D.P."/>
            <person name="Sivonen K."/>
        </authorList>
    </citation>
    <scope>NUCLEOTIDE SEQUENCE [LARGE SCALE GENOMIC DNA]</scope>
    <source>
        <strain evidence="2">UHCC 0037</strain>
    </source>
</reference>
<evidence type="ECO:0000313" key="2">
    <source>
        <dbReference type="Proteomes" id="UP001517388"/>
    </source>
</evidence>